<keyword evidence="2" id="KW-1185">Reference proteome</keyword>
<proteinExistence type="predicted"/>
<evidence type="ECO:0000313" key="2">
    <source>
        <dbReference type="Proteomes" id="UP001163603"/>
    </source>
</evidence>
<accession>A0ACC0X0B6</accession>
<dbReference type="Proteomes" id="UP001163603">
    <property type="component" value="Chromosome 15"/>
</dbReference>
<name>A0ACC0X0B6_9ROSI</name>
<evidence type="ECO:0000313" key="1">
    <source>
        <dbReference type="EMBL" id="KAJ0007279.1"/>
    </source>
</evidence>
<sequence length="35" mass="3903">MALLKVYLTCNKGVSKGDPESPLLFRLTEEFSVES</sequence>
<organism evidence="1 2">
    <name type="scientific">Pistacia integerrima</name>
    <dbReference type="NCBI Taxonomy" id="434235"/>
    <lineage>
        <taxon>Eukaryota</taxon>
        <taxon>Viridiplantae</taxon>
        <taxon>Streptophyta</taxon>
        <taxon>Embryophyta</taxon>
        <taxon>Tracheophyta</taxon>
        <taxon>Spermatophyta</taxon>
        <taxon>Magnoliopsida</taxon>
        <taxon>eudicotyledons</taxon>
        <taxon>Gunneridae</taxon>
        <taxon>Pentapetalae</taxon>
        <taxon>rosids</taxon>
        <taxon>malvids</taxon>
        <taxon>Sapindales</taxon>
        <taxon>Anacardiaceae</taxon>
        <taxon>Pistacia</taxon>
    </lineage>
</organism>
<reference evidence="2" key="1">
    <citation type="journal article" date="2023" name="G3 (Bethesda)">
        <title>Genome assembly and association tests identify interacting loci associated with vigor, precocity, and sex in interspecific pistachio rootstocks.</title>
        <authorList>
            <person name="Palmer W."/>
            <person name="Jacygrad E."/>
            <person name="Sagayaradj S."/>
            <person name="Cavanaugh K."/>
            <person name="Han R."/>
            <person name="Bertier L."/>
            <person name="Beede B."/>
            <person name="Kafkas S."/>
            <person name="Golino D."/>
            <person name="Preece J."/>
            <person name="Michelmore R."/>
        </authorList>
    </citation>
    <scope>NUCLEOTIDE SEQUENCE [LARGE SCALE GENOMIC DNA]</scope>
</reference>
<comment type="caution">
    <text evidence="1">The sequence shown here is derived from an EMBL/GenBank/DDBJ whole genome shotgun (WGS) entry which is preliminary data.</text>
</comment>
<dbReference type="EMBL" id="CM047750">
    <property type="protein sequence ID" value="KAJ0007279.1"/>
    <property type="molecule type" value="Genomic_DNA"/>
</dbReference>
<protein>
    <submittedName>
        <fullName evidence="1">Uncharacterized protein</fullName>
    </submittedName>
</protein>
<gene>
    <name evidence="1" type="ORF">Pint_30776</name>
</gene>